<dbReference type="InterPro" id="IPR036259">
    <property type="entry name" value="MFS_trans_sf"/>
</dbReference>
<dbReference type="PANTHER" id="PTHR23517">
    <property type="entry name" value="RESISTANCE PROTEIN MDTM, PUTATIVE-RELATED-RELATED"/>
    <property type="match status" value="1"/>
</dbReference>
<dbReference type="AlphaFoldDB" id="A0AAN0T8B7"/>
<keyword evidence="4 7" id="KW-0812">Transmembrane</keyword>
<dbReference type="EMBL" id="CP010525">
    <property type="protein sequence ID" value="AJO24727.1"/>
    <property type="molecule type" value="Genomic_DNA"/>
</dbReference>
<keyword evidence="3" id="KW-1003">Cell membrane</keyword>
<keyword evidence="9" id="KW-1185">Reference proteome</keyword>
<feature type="transmembrane region" description="Helical" evidence="7">
    <location>
        <begin position="242"/>
        <end position="261"/>
    </location>
</feature>
<feature type="transmembrane region" description="Helical" evidence="7">
    <location>
        <begin position="45"/>
        <end position="66"/>
    </location>
</feature>
<dbReference type="GO" id="GO:0022857">
    <property type="term" value="F:transmembrane transporter activity"/>
    <property type="evidence" value="ECO:0007669"/>
    <property type="project" value="InterPro"/>
</dbReference>
<feature type="transmembrane region" description="Helical" evidence="7">
    <location>
        <begin position="362"/>
        <end position="381"/>
    </location>
</feature>
<keyword evidence="6 7" id="KW-0472">Membrane</keyword>
<dbReference type="Proteomes" id="UP000032024">
    <property type="component" value="Chromosome"/>
</dbReference>
<feature type="transmembrane region" description="Helical" evidence="7">
    <location>
        <begin position="97"/>
        <end position="116"/>
    </location>
</feature>
<evidence type="ECO:0000256" key="2">
    <source>
        <dbReference type="ARBA" id="ARBA00022448"/>
    </source>
</evidence>
<proteinExistence type="predicted"/>
<dbReference type="Gene3D" id="1.20.1250.20">
    <property type="entry name" value="MFS general substrate transporter like domains"/>
    <property type="match status" value="1"/>
</dbReference>
<gene>
    <name evidence="8" type="ORF">SB48_HM08orf06241</name>
</gene>
<keyword evidence="5 7" id="KW-1133">Transmembrane helix</keyword>
<feature type="transmembrane region" description="Helical" evidence="7">
    <location>
        <begin position="296"/>
        <end position="314"/>
    </location>
</feature>
<feature type="transmembrane region" description="Helical" evidence="7">
    <location>
        <begin position="326"/>
        <end position="342"/>
    </location>
</feature>
<comment type="subcellular location">
    <subcellularLocation>
        <location evidence="1">Cell membrane</location>
        <topology evidence="1">Multi-pass membrane protein</topology>
    </subcellularLocation>
</comment>
<feature type="transmembrane region" description="Helical" evidence="7">
    <location>
        <begin position="159"/>
        <end position="180"/>
    </location>
</feature>
<dbReference type="Pfam" id="PF07690">
    <property type="entry name" value="MFS_1"/>
    <property type="match status" value="1"/>
</dbReference>
<dbReference type="PANTHER" id="PTHR23517:SF3">
    <property type="entry name" value="INTEGRAL MEMBRANE TRANSPORT PROTEIN"/>
    <property type="match status" value="1"/>
</dbReference>
<evidence type="ECO:0000256" key="3">
    <source>
        <dbReference type="ARBA" id="ARBA00022475"/>
    </source>
</evidence>
<evidence type="ECO:0000256" key="7">
    <source>
        <dbReference type="SAM" id="Phobius"/>
    </source>
</evidence>
<keyword evidence="2" id="KW-0813">Transport</keyword>
<sequence length="394" mass="44232">MFRKVNEGWMSFLVRFFNSLGFYIFTPLLALWLTETKSLDLSKASIIVASLTLFSKAGGAFVGGLIDRLGVRLSLILGLWSSGGILMLIPIVPYFPLFIALSALLGTTISLYNVALKTQISFMNEHKRLRAFALLNIAVNLGASIGPLAGGWILDLKSLWLMFLAAGSYFIAGGVACLLPEPPMEKEENRLNLFKYLYLERYHLLKSPFFRFLFGSGLLWFFYIQMFSTLPVYVSGEISGKTTGLVFTLNAVTVIAFQGIFPSVQPKLKKEQWYALSFLLFGSSFFLLWIDRTVFSIFLSMFLFSLSEIIWTPLIDTEVLQKHGNLSSSWAFGIAGVVWGLWESFGSYAGLSLLKFFPGRLYLLLTVMTVIIGLSLILRSLSMRKGEKIFRGER</sequence>
<evidence type="ECO:0000256" key="6">
    <source>
        <dbReference type="ARBA" id="ARBA00023136"/>
    </source>
</evidence>
<evidence type="ECO:0000256" key="1">
    <source>
        <dbReference type="ARBA" id="ARBA00004651"/>
    </source>
</evidence>
<organism evidence="8 9">
    <name type="scientific">Heyndrickxia coagulans</name>
    <name type="common">Weizmannia coagulans</name>
    <dbReference type="NCBI Taxonomy" id="1398"/>
    <lineage>
        <taxon>Bacteria</taxon>
        <taxon>Bacillati</taxon>
        <taxon>Bacillota</taxon>
        <taxon>Bacilli</taxon>
        <taxon>Bacillales</taxon>
        <taxon>Bacillaceae</taxon>
        <taxon>Heyndrickxia</taxon>
    </lineage>
</organism>
<name>A0AAN0T8B7_HEYCO</name>
<reference evidence="9" key="1">
    <citation type="submission" date="2015-01" db="EMBL/GenBank/DDBJ databases">
        <title>Comparative genome analysis of Bacillus coagulans HM-08, Clostridium butyricum HM-68, Bacillus subtilis HM-66 and Bacillus paralicheniformis BL-09.</title>
        <authorList>
            <person name="Zhang H."/>
        </authorList>
    </citation>
    <scope>NUCLEOTIDE SEQUENCE [LARGE SCALE GENOMIC DNA]</scope>
    <source>
        <strain evidence="9">HM-08</strain>
    </source>
</reference>
<dbReference type="RefSeq" id="WP_017550286.1">
    <property type="nucleotide sequence ID" value="NZ_CP010525.1"/>
</dbReference>
<feature type="transmembrane region" description="Helical" evidence="7">
    <location>
        <begin position="128"/>
        <end position="153"/>
    </location>
</feature>
<evidence type="ECO:0000313" key="9">
    <source>
        <dbReference type="Proteomes" id="UP000032024"/>
    </source>
</evidence>
<feature type="transmembrane region" description="Helical" evidence="7">
    <location>
        <begin position="209"/>
        <end position="230"/>
    </location>
</feature>
<protein>
    <submittedName>
        <fullName evidence="8">MFS transporter</fullName>
    </submittedName>
</protein>
<accession>A0AAN0T8B7</accession>
<feature type="transmembrane region" description="Helical" evidence="7">
    <location>
        <begin position="73"/>
        <end position="91"/>
    </location>
</feature>
<evidence type="ECO:0000313" key="8">
    <source>
        <dbReference type="EMBL" id="AJO24727.1"/>
    </source>
</evidence>
<dbReference type="SUPFAM" id="SSF103473">
    <property type="entry name" value="MFS general substrate transporter"/>
    <property type="match status" value="1"/>
</dbReference>
<evidence type="ECO:0000256" key="5">
    <source>
        <dbReference type="ARBA" id="ARBA00022989"/>
    </source>
</evidence>
<dbReference type="InterPro" id="IPR011701">
    <property type="entry name" value="MFS"/>
</dbReference>
<dbReference type="GO" id="GO:0005886">
    <property type="term" value="C:plasma membrane"/>
    <property type="evidence" value="ECO:0007669"/>
    <property type="project" value="UniProtKB-SubCell"/>
</dbReference>
<evidence type="ECO:0000256" key="4">
    <source>
        <dbReference type="ARBA" id="ARBA00022692"/>
    </source>
</evidence>
<feature type="transmembrane region" description="Helical" evidence="7">
    <location>
        <begin position="12"/>
        <end position="33"/>
    </location>
</feature>
<feature type="transmembrane region" description="Helical" evidence="7">
    <location>
        <begin position="273"/>
        <end position="290"/>
    </location>
</feature>
<dbReference type="InterPro" id="IPR050171">
    <property type="entry name" value="MFS_Transporters"/>
</dbReference>